<evidence type="ECO:0000256" key="3">
    <source>
        <dbReference type="ARBA" id="ARBA00022806"/>
    </source>
</evidence>
<sequence length="677" mass="73307">MTSPDPAPHRTLHDALVQERAHHDRCRTALAAMVDGADEQVVIGENASASGADAEILGYQLRSQAKAMHELPEGPLFFGRLDFGAGEHQPLHIGRLRISEHPAEPPLVVDWRAPVSRAFYQAGARDPQGVAVRRRFGWAPGSRGDSADLTGLEDEHLDRGESRASEIVAREIERPRVGPMRDIAATIQPEQDELVRGDLTLSVCVQGAPGTGKTAVGLHRAAYLLYTHPQRVRRGGLLILGPNRTFLSYISEVLPALGETGVRQSTLRDEIARHPVNGVDDDRAAVVKHDVRMAEVLRRALYARVTTEGIDSLVVAEGSYRWRVSVGELTRIVAGAREEEPPYAVGRERVRTRVVRRIRDQAERRSGVRSNAWVQKVSRARAVTAYVDAVWPRVRPEEVVAELLGDPEVLAAAADGLLDEDEQKALLWAKPPRSWKSARWSAADLVLLDEVAGLIEHPKGYGHVVVDEAQDLSPMECRAIARRAAFGSVTVLGDLAQGTTPWAARSWEKVLGQLGKPDAVVVALTTGFRVPRAVLELANRLLERLDVAVPAARSLRGDGELRFREADGDLPAAVVGAVRDALGREGSVGVVAADGDADRVREALRAAGIEAGGADELGARVAVVPASVVKGLEYDHVVAVEPAAIVEAEERGLHRLYVVVTRAVAGLEVVHGRPLPF</sequence>
<evidence type="ECO:0000256" key="4">
    <source>
        <dbReference type="ARBA" id="ARBA00022840"/>
    </source>
</evidence>
<dbReference type="GO" id="GO:0016787">
    <property type="term" value="F:hydrolase activity"/>
    <property type="evidence" value="ECO:0007669"/>
    <property type="project" value="UniProtKB-UniRule"/>
</dbReference>
<feature type="binding site" evidence="5">
    <location>
        <begin position="207"/>
        <end position="214"/>
    </location>
    <ligand>
        <name>ATP</name>
        <dbReference type="ChEBI" id="CHEBI:30616"/>
    </ligand>
</feature>
<dbReference type="SUPFAM" id="SSF52540">
    <property type="entry name" value="P-loop containing nucleoside triphosphate hydrolases"/>
    <property type="match status" value="1"/>
</dbReference>
<dbReference type="Gene3D" id="3.40.50.300">
    <property type="entry name" value="P-loop containing nucleotide triphosphate hydrolases"/>
    <property type="match status" value="2"/>
</dbReference>
<name>A0A0J7Z2K3_STRVR</name>
<dbReference type="PATRIC" id="fig|1938.3.peg.7263"/>
<dbReference type="GO" id="GO:0005829">
    <property type="term" value="C:cytosol"/>
    <property type="evidence" value="ECO:0007669"/>
    <property type="project" value="TreeGrafter"/>
</dbReference>
<organism evidence="7 8">
    <name type="scientific">Streptomyces viridochromogenes</name>
    <dbReference type="NCBI Taxonomy" id="1938"/>
    <lineage>
        <taxon>Bacteria</taxon>
        <taxon>Bacillati</taxon>
        <taxon>Actinomycetota</taxon>
        <taxon>Actinomycetes</taxon>
        <taxon>Kitasatosporales</taxon>
        <taxon>Streptomycetaceae</taxon>
        <taxon>Streptomyces</taxon>
    </lineage>
</organism>
<dbReference type="InterPro" id="IPR000212">
    <property type="entry name" value="DNA_helicase_UvrD/REP"/>
</dbReference>
<evidence type="ECO:0000259" key="6">
    <source>
        <dbReference type="PROSITE" id="PS51198"/>
    </source>
</evidence>
<dbReference type="RefSeq" id="WP_048585404.1">
    <property type="nucleotide sequence ID" value="NZ_LFNT01000059.1"/>
</dbReference>
<dbReference type="PANTHER" id="PTHR11070">
    <property type="entry name" value="UVRD / RECB / PCRA DNA HELICASE FAMILY MEMBER"/>
    <property type="match status" value="1"/>
</dbReference>
<evidence type="ECO:0000313" key="8">
    <source>
        <dbReference type="Proteomes" id="UP000037432"/>
    </source>
</evidence>
<keyword evidence="4 5" id="KW-0067">ATP-binding</keyword>
<dbReference type="GO" id="GO:0043138">
    <property type="term" value="F:3'-5' DNA helicase activity"/>
    <property type="evidence" value="ECO:0007669"/>
    <property type="project" value="TreeGrafter"/>
</dbReference>
<gene>
    <name evidence="7" type="ORF">ACM01_34835</name>
</gene>
<dbReference type="PROSITE" id="PS51198">
    <property type="entry name" value="UVRD_HELICASE_ATP_BIND"/>
    <property type="match status" value="1"/>
</dbReference>
<keyword evidence="2 5" id="KW-0378">Hydrolase</keyword>
<proteinExistence type="predicted"/>
<protein>
    <submittedName>
        <fullName evidence="7">ATPase AAA</fullName>
    </submittedName>
</protein>
<dbReference type="Proteomes" id="UP000037432">
    <property type="component" value="Unassembled WGS sequence"/>
</dbReference>
<dbReference type="PANTHER" id="PTHR11070:SF45">
    <property type="entry name" value="DNA 3'-5' HELICASE"/>
    <property type="match status" value="1"/>
</dbReference>
<dbReference type="InterPro" id="IPR014016">
    <property type="entry name" value="UvrD-like_ATP-bd"/>
</dbReference>
<dbReference type="EMBL" id="LFNT01000059">
    <property type="protein sequence ID" value="KMS69498.1"/>
    <property type="molecule type" value="Genomic_DNA"/>
</dbReference>
<dbReference type="OrthoDB" id="9787585at2"/>
<dbReference type="InterPro" id="IPR027417">
    <property type="entry name" value="P-loop_NTPase"/>
</dbReference>
<keyword evidence="1 5" id="KW-0547">Nucleotide-binding</keyword>
<accession>A0A0J7Z2K3</accession>
<dbReference type="GO" id="GO:0005524">
    <property type="term" value="F:ATP binding"/>
    <property type="evidence" value="ECO:0007669"/>
    <property type="project" value="UniProtKB-UniRule"/>
</dbReference>
<evidence type="ECO:0000313" key="7">
    <source>
        <dbReference type="EMBL" id="KMS69498.1"/>
    </source>
</evidence>
<evidence type="ECO:0000256" key="5">
    <source>
        <dbReference type="PROSITE-ProRule" id="PRU00560"/>
    </source>
</evidence>
<dbReference type="GO" id="GO:0000725">
    <property type="term" value="P:recombinational repair"/>
    <property type="evidence" value="ECO:0007669"/>
    <property type="project" value="TreeGrafter"/>
</dbReference>
<evidence type="ECO:0000256" key="2">
    <source>
        <dbReference type="ARBA" id="ARBA00022801"/>
    </source>
</evidence>
<keyword evidence="3 5" id="KW-0347">Helicase</keyword>
<reference evidence="7 8" key="1">
    <citation type="submission" date="2015-06" db="EMBL/GenBank/DDBJ databases">
        <authorList>
            <person name="Ju K.-S."/>
            <person name="Doroghazi J.R."/>
            <person name="Metcalf W.W."/>
        </authorList>
    </citation>
    <scope>NUCLEOTIDE SEQUENCE [LARGE SCALE GENOMIC DNA]</scope>
    <source>
        <strain evidence="7 8">NRRL 3414</strain>
    </source>
</reference>
<dbReference type="GO" id="GO:0003677">
    <property type="term" value="F:DNA binding"/>
    <property type="evidence" value="ECO:0007669"/>
    <property type="project" value="InterPro"/>
</dbReference>
<evidence type="ECO:0000256" key="1">
    <source>
        <dbReference type="ARBA" id="ARBA00022741"/>
    </source>
</evidence>
<comment type="caution">
    <text evidence="7">The sequence shown here is derived from an EMBL/GenBank/DDBJ whole genome shotgun (WGS) entry which is preliminary data.</text>
</comment>
<feature type="domain" description="UvrD-like helicase ATP-binding" evidence="6">
    <location>
        <begin position="186"/>
        <end position="531"/>
    </location>
</feature>
<dbReference type="AlphaFoldDB" id="A0A0J7Z2K3"/>